<dbReference type="GO" id="GO:0004674">
    <property type="term" value="F:protein serine/threonine kinase activity"/>
    <property type="evidence" value="ECO:0007669"/>
    <property type="project" value="UniProtKB-KW"/>
</dbReference>
<comment type="caution">
    <text evidence="17">The sequence shown here is derived from an EMBL/GenBank/DDBJ whole genome shotgun (WGS) entry which is preliminary data.</text>
</comment>
<dbReference type="InterPro" id="IPR036322">
    <property type="entry name" value="WD40_repeat_dom_sf"/>
</dbReference>
<feature type="region of interest" description="Disordered" evidence="14">
    <location>
        <begin position="1"/>
        <end position="30"/>
    </location>
</feature>
<evidence type="ECO:0000256" key="10">
    <source>
        <dbReference type="ARBA" id="ARBA00022840"/>
    </source>
</evidence>
<gene>
    <name evidence="17" type="ORF">ACEWY4_015901</name>
</gene>
<dbReference type="InterPro" id="IPR032171">
    <property type="entry name" value="COR-A"/>
</dbReference>
<dbReference type="SMART" id="SM00220">
    <property type="entry name" value="S_TKc"/>
    <property type="match status" value="1"/>
</dbReference>
<keyword evidence="18" id="KW-1185">Reference proteome</keyword>
<evidence type="ECO:0000256" key="9">
    <source>
        <dbReference type="ARBA" id="ARBA00022777"/>
    </source>
</evidence>
<keyword evidence="11" id="KW-0342">GTP-binding</keyword>
<keyword evidence="4" id="KW-0723">Serine/threonine-protein kinase</keyword>
<dbReference type="SUPFAM" id="SSF50978">
    <property type="entry name" value="WD40 repeat-like"/>
    <property type="match status" value="1"/>
</dbReference>
<keyword evidence="7" id="KW-0677">Repeat</keyword>
<feature type="compositionally biased region" description="Acidic residues" evidence="14">
    <location>
        <begin position="1806"/>
        <end position="1828"/>
    </location>
</feature>
<dbReference type="EMBL" id="JBHFQA010000013">
    <property type="protein sequence ID" value="KAL2089002.1"/>
    <property type="molecule type" value="Genomic_DNA"/>
</dbReference>
<dbReference type="InterPro" id="IPR003591">
    <property type="entry name" value="Leu-rich_rpt_typical-subtyp"/>
</dbReference>
<dbReference type="Gene3D" id="3.80.10.10">
    <property type="entry name" value="Ribonuclease Inhibitor"/>
    <property type="match status" value="3"/>
</dbReference>
<dbReference type="Proteomes" id="UP001591681">
    <property type="component" value="Unassembled WGS sequence"/>
</dbReference>
<dbReference type="Pfam" id="PF16095">
    <property type="entry name" value="COR-A"/>
    <property type="match status" value="1"/>
</dbReference>
<feature type="compositionally biased region" description="Low complexity" evidence="14">
    <location>
        <begin position="1882"/>
        <end position="1900"/>
    </location>
</feature>
<evidence type="ECO:0000313" key="17">
    <source>
        <dbReference type="EMBL" id="KAL2089002.1"/>
    </source>
</evidence>
<keyword evidence="6" id="KW-0808">Transferase</keyword>
<feature type="domain" description="Protein kinase" evidence="15">
    <location>
        <begin position="1237"/>
        <end position="1521"/>
    </location>
</feature>
<keyword evidence="5" id="KW-0433">Leucine-rich repeat</keyword>
<comment type="catalytic activity">
    <reaction evidence="13">
        <text>L-seryl-[protein] + ATP = O-phospho-L-seryl-[protein] + ADP + H(+)</text>
        <dbReference type="Rhea" id="RHEA:17989"/>
        <dbReference type="Rhea" id="RHEA-COMP:9863"/>
        <dbReference type="Rhea" id="RHEA-COMP:11604"/>
        <dbReference type="ChEBI" id="CHEBI:15378"/>
        <dbReference type="ChEBI" id="CHEBI:29999"/>
        <dbReference type="ChEBI" id="CHEBI:30616"/>
        <dbReference type="ChEBI" id="CHEBI:83421"/>
        <dbReference type="ChEBI" id="CHEBI:456216"/>
        <dbReference type="EC" id="2.7.11.1"/>
    </reaction>
</comment>
<evidence type="ECO:0000256" key="14">
    <source>
        <dbReference type="SAM" id="MobiDB-lite"/>
    </source>
</evidence>
<dbReference type="PANTHER" id="PTHR48056">
    <property type="entry name" value="LRR RECEPTOR-LIKE SERINE/THREONINE-PROTEIN KINASE-RELATED"/>
    <property type="match status" value="1"/>
</dbReference>
<dbReference type="SMART" id="SM00369">
    <property type="entry name" value="LRR_TYP"/>
    <property type="match status" value="8"/>
</dbReference>
<accession>A0ABD1JQ62</accession>
<dbReference type="InterPro" id="IPR001245">
    <property type="entry name" value="Ser-Thr/Tyr_kinase_cat_dom"/>
</dbReference>
<reference evidence="17 18" key="1">
    <citation type="submission" date="2024-09" db="EMBL/GenBank/DDBJ databases">
        <title>A chromosome-level genome assembly of Gray's grenadier anchovy, Coilia grayii.</title>
        <authorList>
            <person name="Fu Z."/>
        </authorList>
    </citation>
    <scope>NUCLEOTIDE SEQUENCE [LARGE SCALE GENOMIC DNA]</scope>
    <source>
        <strain evidence="17">G4</strain>
        <tissue evidence="17">Muscle</tissue>
    </source>
</reference>
<dbReference type="InterPro" id="IPR000719">
    <property type="entry name" value="Prot_kinase_dom"/>
</dbReference>
<evidence type="ECO:0000259" key="16">
    <source>
        <dbReference type="PROSITE" id="PS51424"/>
    </source>
</evidence>
<dbReference type="EC" id="2.7.11.1" evidence="3"/>
<evidence type="ECO:0000256" key="11">
    <source>
        <dbReference type="ARBA" id="ARBA00023134"/>
    </source>
</evidence>
<evidence type="ECO:0000313" key="18">
    <source>
        <dbReference type="Proteomes" id="UP001591681"/>
    </source>
</evidence>
<dbReference type="Gene3D" id="3.40.50.300">
    <property type="entry name" value="P-loop containing nucleotide triphosphate hydrolases"/>
    <property type="match status" value="1"/>
</dbReference>
<evidence type="ECO:0000256" key="8">
    <source>
        <dbReference type="ARBA" id="ARBA00022741"/>
    </source>
</evidence>
<organism evidence="17 18">
    <name type="scientific">Coilia grayii</name>
    <name type="common">Gray's grenadier anchovy</name>
    <dbReference type="NCBI Taxonomy" id="363190"/>
    <lineage>
        <taxon>Eukaryota</taxon>
        <taxon>Metazoa</taxon>
        <taxon>Chordata</taxon>
        <taxon>Craniata</taxon>
        <taxon>Vertebrata</taxon>
        <taxon>Euteleostomi</taxon>
        <taxon>Actinopterygii</taxon>
        <taxon>Neopterygii</taxon>
        <taxon>Teleostei</taxon>
        <taxon>Clupei</taxon>
        <taxon>Clupeiformes</taxon>
        <taxon>Clupeoidei</taxon>
        <taxon>Engraulidae</taxon>
        <taxon>Coilinae</taxon>
        <taxon>Coilia</taxon>
    </lineage>
</organism>
<dbReference type="InterPro" id="IPR001611">
    <property type="entry name" value="Leu-rich_rpt"/>
</dbReference>
<dbReference type="InterPro" id="IPR011009">
    <property type="entry name" value="Kinase-like_dom_sf"/>
</dbReference>
<dbReference type="Pfam" id="PF25497">
    <property type="entry name" value="COR-B"/>
    <property type="match status" value="1"/>
</dbReference>
<protein>
    <recommendedName>
        <fullName evidence="3">non-specific serine/threonine protein kinase</fullName>
        <ecNumber evidence="3">2.7.11.1</ecNumber>
    </recommendedName>
</protein>
<dbReference type="SUPFAM" id="SSF52058">
    <property type="entry name" value="L domain-like"/>
    <property type="match status" value="1"/>
</dbReference>
<dbReference type="GO" id="GO:0005524">
    <property type="term" value="F:ATP binding"/>
    <property type="evidence" value="ECO:0007669"/>
    <property type="project" value="UniProtKB-KW"/>
</dbReference>
<dbReference type="GO" id="GO:0009966">
    <property type="term" value="P:regulation of signal transduction"/>
    <property type="evidence" value="ECO:0007669"/>
    <property type="project" value="UniProtKB-ARBA"/>
</dbReference>
<comment type="catalytic activity">
    <reaction evidence="12">
        <text>L-threonyl-[protein] + ATP = O-phospho-L-threonyl-[protein] + ADP + H(+)</text>
        <dbReference type="Rhea" id="RHEA:46608"/>
        <dbReference type="Rhea" id="RHEA-COMP:11060"/>
        <dbReference type="Rhea" id="RHEA-COMP:11605"/>
        <dbReference type="ChEBI" id="CHEBI:15378"/>
        <dbReference type="ChEBI" id="CHEBI:30013"/>
        <dbReference type="ChEBI" id="CHEBI:30616"/>
        <dbReference type="ChEBI" id="CHEBI:61977"/>
        <dbReference type="ChEBI" id="CHEBI:456216"/>
        <dbReference type="EC" id="2.7.11.1"/>
    </reaction>
</comment>
<evidence type="ECO:0000259" key="15">
    <source>
        <dbReference type="PROSITE" id="PS50011"/>
    </source>
</evidence>
<dbReference type="Pfam" id="PF07714">
    <property type="entry name" value="PK_Tyr_Ser-Thr"/>
    <property type="match status" value="1"/>
</dbReference>
<dbReference type="Gene3D" id="3.30.70.1390">
    <property type="entry name" value="ROC domain from the Parkinson's disease-associated leucine-rich repeat kinase 2"/>
    <property type="match status" value="1"/>
</dbReference>
<dbReference type="PANTHER" id="PTHR48056:SF81">
    <property type="entry name" value="RECEPTOR PROTEIN-TYROSINE KINASE CEPR1"/>
    <property type="match status" value="1"/>
</dbReference>
<dbReference type="InterPro" id="IPR020859">
    <property type="entry name" value="ROC"/>
</dbReference>
<dbReference type="InterPro" id="IPR027417">
    <property type="entry name" value="P-loop_NTPase"/>
</dbReference>
<name>A0ABD1JQ62_9TELE</name>
<evidence type="ECO:0000256" key="7">
    <source>
        <dbReference type="ARBA" id="ARBA00022737"/>
    </source>
</evidence>
<dbReference type="Pfam" id="PF13855">
    <property type="entry name" value="LRR_8"/>
    <property type="match status" value="1"/>
</dbReference>
<keyword evidence="9" id="KW-0418">Kinase</keyword>
<dbReference type="PROSITE" id="PS51424">
    <property type="entry name" value="ROC"/>
    <property type="match status" value="1"/>
</dbReference>
<evidence type="ECO:0000256" key="4">
    <source>
        <dbReference type="ARBA" id="ARBA00022527"/>
    </source>
</evidence>
<dbReference type="InterPro" id="IPR050647">
    <property type="entry name" value="Plant_LRR-RLKs"/>
</dbReference>
<dbReference type="PROSITE" id="PS51450">
    <property type="entry name" value="LRR"/>
    <property type="match status" value="2"/>
</dbReference>
<dbReference type="PROSITE" id="PS50011">
    <property type="entry name" value="PROTEIN_KINASE_DOM"/>
    <property type="match status" value="1"/>
</dbReference>
<dbReference type="InterPro" id="IPR057263">
    <property type="entry name" value="COR-B"/>
</dbReference>
<dbReference type="SUPFAM" id="SSF52540">
    <property type="entry name" value="P-loop containing nucleoside triphosphate hydrolases"/>
    <property type="match status" value="1"/>
</dbReference>
<dbReference type="Gene3D" id="1.25.40.20">
    <property type="entry name" value="Ankyrin repeat-containing domain"/>
    <property type="match status" value="1"/>
</dbReference>
<proteinExistence type="inferred from homology"/>
<comment type="similarity">
    <text evidence="2">Belongs to the protein kinase superfamily. TKL Ser/Thr protein kinase family. ROCO subfamily.</text>
</comment>
<dbReference type="Gene3D" id="1.10.510.10">
    <property type="entry name" value="Transferase(Phosphotransferase) domain 1"/>
    <property type="match status" value="1"/>
</dbReference>
<keyword evidence="8" id="KW-0547">Nucleotide-binding</keyword>
<dbReference type="FunFam" id="1.10.510.10:FF:000361">
    <property type="entry name" value="Leucine-rich repeat serine/threonine-protein kinase 1"/>
    <property type="match status" value="1"/>
</dbReference>
<feature type="region of interest" description="Disordered" evidence="14">
    <location>
        <begin position="1879"/>
        <end position="1940"/>
    </location>
</feature>
<sequence length="2047" mass="228545">MSYWSVGVSEDQGATSSMSEQDGTEDMGAKHSFLGSFTLSQSPTIEDIQAAYRDGESGRAQELIRISCQESGGVRPQRQDLLCVAAQNGDLDSIRYLLREARVAVPQETGEKNPAVQAAYWGQHRVVKELLDSIPRHCLRRDLLNWMLATACQQGQLEVVKLLVLGYQADAEDCAIRNNDFAVITGLPLYAAARAGNREIATFLLENGAGFSSYTLMDHPNFSRELLRQRLLQDTSCSEQGGTAEEALSVQWSGLKLQWLDLDWFMDVSSRITHLDLSRNSLGSLPSVVPWGLIALRTLDLSGNKLKELPGTQSSQEIICTQLREVNLSENELESLPLALLHMGQLQRLSATKNRLTSLFEVPSETNWIGLRKLQELDVSDNSLSSLSFAILHCFKALSSLNVSRNKLTSFPDPWACPLKYLRASCNRIESLPDLISIFWRTHLMEVDFSDNALKELPSYIFELEAIVSLRLCGNQISALPARNKWKCSQLRTLDLSRNQLGKSEESSKTRRLPFFTTWQRRDPEPVSTIQFPVILRDSLEVLFLNDNQLDCVPPSVCTLKTLSELYLSNNAGIQELPAELGQLPNLWQLDIEDLNINNVPAEVRKEGPAGVLAYLRAHLRKAEPCRLLKMLVVGPPRQGKSALLEALQSGRTSQFLPAERSIHTSTWDLERPSSIKTGVDTVSFNVWDIGGPASMSTVNQCFFTDKALYVVIWNLAMGEEAVANLQSWLLNIEARAPNSAVVVVGTHLDLIDSKFRTERIATLRAYVLALCRTPSGARASGYPDITAKHLYEVSCKTIEGVDGLKKLLYQVACSMKDISNAASCHRLVGRLIPKSYLTLQEAVQAERLRRDAEDEVQYLTDQQLEQVIEQNPTSDIKDYEDLQTAISFLIETGTMLHFPDTSHGLCKLYFLDAVWLSECLERIVHLRSSRSVARNGVICAEDLRMLLVGTGFTQQTEEQYFQFLAKFEIALPVANNSYLLPHLLPAKPAMDIHGYRQQTHNTIQRHFKMSFVPAGFWERFIARMLISLTEMDLQAFETKRNPRSHRSRSTVIYSFAGNQQRNRCSTFRVRRNQTIYWKEGLQVTFDGGYLSVESADLNWKKKKSGGIKIICQSETRDFSAMAFITDHVNALIEQWFPALTASESDGSMLIEQYAPCPGCAPASRQGEPRPGEPDAAGAVHYFNMEDCVLAAVDREHIACPNHPSEPVPLQELVPELFMTDFPSRLFLEKSELDYSEEEKDILGQGGSGTVIYRARYRAQPVAIKRFHFKKCRQQSLGSGTDTMMKHLQSMDAARSFSEFRQEASMLHSLQHPCIVPLVGISIHPLCFALQLAPLGSLNTVLEERTKGSQFMPLGHMLTFKAAYQVATGLAYLHRKNVIFCDLKSDNILVWSLEVCDPVNVKLSDYGISRQSFHEGALGVEGTPGYQAPEIRPGIVYDEKVDMFSYGMVLYELLSGRRPALGHHQLQIAKKLSKGIRPVLGSPEEVQFYCLQALMLECWDTKPEKRPLAMPLLRHMQEPSFPCCKYLLACERHRQLFLSSQQGHSAVFWDGEMDSRNYTVVNLAKGQVEVKRMPCPGMKLSCQMKMENTLWTATEEQEVLIYSLKEMCPLSQPQKRLSFPAVVTCLFLVPAQKETLPLVFVGMADGLVSVHTLVDDMPMDGETYLCSHSLNKSQFGLQDDDPRQKPYPVRCMALACGGSELWYSNGPGVLVIQCPGLQALRRLEPYRPPSSVTSLVCSPSCWGDEAVWCLDDLSNTLLLYHARSYQLCASYHCGDSNPLRDVFPVQRPAGRTTEQLGAASRRSSPAEDDQGEEVVEEEEEEEEEEGDVCEPLVSDPVVVIHSEDAGTQILRRDDSLTDYCSVSTSGFFSEAQADGDAQLERSSSGALSSLASTASMAFSTDTEDAERPDDREPSGLPSPVAETAGPPEATEHSHSPPHLQALTVLPVSDTVWVPRRGGDIMVIEVQENGGLLRGRVIAVLVAPGTPQHGALVEAALVAKDTVVCGFRNENMEWCLAVWRGWGGRELEVFYQSYEKLGSLETSMRKRR</sequence>
<dbReference type="SMART" id="SM00364">
    <property type="entry name" value="LRR_BAC"/>
    <property type="match status" value="9"/>
</dbReference>
<comment type="cofactor">
    <cofactor evidence="1">
        <name>Mg(2+)</name>
        <dbReference type="ChEBI" id="CHEBI:18420"/>
    </cofactor>
</comment>
<dbReference type="SUPFAM" id="SSF56112">
    <property type="entry name" value="Protein kinase-like (PK-like)"/>
    <property type="match status" value="1"/>
</dbReference>
<dbReference type="GO" id="GO:0005525">
    <property type="term" value="F:GTP binding"/>
    <property type="evidence" value="ECO:0007669"/>
    <property type="project" value="UniProtKB-KW"/>
</dbReference>
<feature type="compositionally biased region" description="Polar residues" evidence="14">
    <location>
        <begin position="12"/>
        <end position="21"/>
    </location>
</feature>
<evidence type="ECO:0000256" key="13">
    <source>
        <dbReference type="ARBA" id="ARBA00048679"/>
    </source>
</evidence>
<evidence type="ECO:0000256" key="1">
    <source>
        <dbReference type="ARBA" id="ARBA00001946"/>
    </source>
</evidence>
<feature type="domain" description="Roc" evidence="16">
    <location>
        <begin position="622"/>
        <end position="816"/>
    </location>
</feature>
<dbReference type="InterPro" id="IPR036770">
    <property type="entry name" value="Ankyrin_rpt-contain_sf"/>
</dbReference>
<dbReference type="FunFam" id="3.80.10.10:FF:000091">
    <property type="entry name" value="leucine-rich repeat serine/threonine-protein kinase 1"/>
    <property type="match status" value="1"/>
</dbReference>
<feature type="region of interest" description="Disordered" evidence="14">
    <location>
        <begin position="1792"/>
        <end position="1834"/>
    </location>
</feature>
<evidence type="ECO:0000256" key="5">
    <source>
        <dbReference type="ARBA" id="ARBA00022614"/>
    </source>
</evidence>
<keyword evidence="10" id="KW-0067">ATP-binding</keyword>
<dbReference type="SUPFAM" id="SSF48403">
    <property type="entry name" value="Ankyrin repeat"/>
    <property type="match status" value="1"/>
</dbReference>
<evidence type="ECO:0000256" key="2">
    <source>
        <dbReference type="ARBA" id="ARBA00008171"/>
    </source>
</evidence>
<evidence type="ECO:0000256" key="12">
    <source>
        <dbReference type="ARBA" id="ARBA00047899"/>
    </source>
</evidence>
<dbReference type="Pfam" id="PF08477">
    <property type="entry name" value="Roc"/>
    <property type="match status" value="1"/>
</dbReference>
<evidence type="ECO:0000256" key="3">
    <source>
        <dbReference type="ARBA" id="ARBA00012513"/>
    </source>
</evidence>
<dbReference type="InterPro" id="IPR032675">
    <property type="entry name" value="LRR_dom_sf"/>
</dbReference>
<evidence type="ECO:0000256" key="6">
    <source>
        <dbReference type="ARBA" id="ARBA00022679"/>
    </source>
</evidence>